<dbReference type="EMBL" id="JBHUII010000003">
    <property type="protein sequence ID" value="MFD2205260.1"/>
    <property type="molecule type" value="Genomic_DNA"/>
</dbReference>
<reference evidence="3" key="1">
    <citation type="journal article" date="2019" name="Int. J. Syst. Evol. Microbiol.">
        <title>The Global Catalogue of Microorganisms (GCM) 10K type strain sequencing project: providing services to taxonomists for standard genome sequencing and annotation.</title>
        <authorList>
            <consortium name="The Broad Institute Genomics Platform"/>
            <consortium name="The Broad Institute Genome Sequencing Center for Infectious Disease"/>
            <person name="Wu L."/>
            <person name="Ma J."/>
        </authorList>
    </citation>
    <scope>NUCLEOTIDE SEQUENCE [LARGE SCALE GENOMIC DNA]</scope>
    <source>
        <strain evidence="3">CGMCC 4.7192</strain>
    </source>
</reference>
<dbReference type="Gene3D" id="3.40.30.10">
    <property type="entry name" value="Glutaredoxin"/>
    <property type="match status" value="1"/>
</dbReference>
<keyword evidence="3" id="KW-1185">Reference proteome</keyword>
<dbReference type="InterPro" id="IPR004045">
    <property type="entry name" value="Glutathione_S-Trfase_N"/>
</dbReference>
<dbReference type="SUPFAM" id="SSF52833">
    <property type="entry name" value="Thioredoxin-like"/>
    <property type="match status" value="1"/>
</dbReference>
<gene>
    <name evidence="2" type="ORF">ACFSKO_06555</name>
</gene>
<sequence length="217" mass="24921">MEKMRLIIGNKNYSSWSLRPWLAMKVAGLDFDEEIIPLFEPNTKTKLLTYSPVGTVPVLMDGELTVSDSLAILEYIAEKYPEARLLPQNPSDRAKLRSICCEMHSGFFPMRGTLHMNMRKKIPLKIPVDVQANVDRIKNLWQTCRLENASKGPFLFGHFTIADAMYAPVVSRFKTYGIDLGDICEEYSRTILNLPEMQAWYQDALKETWIIKQAEIN</sequence>
<dbReference type="PANTHER" id="PTHR42673">
    <property type="entry name" value="MALEYLACETOACETATE ISOMERASE"/>
    <property type="match status" value="1"/>
</dbReference>
<accession>A0ABW5BIP5</accession>
<dbReference type="InterPro" id="IPR036282">
    <property type="entry name" value="Glutathione-S-Trfase_C_sf"/>
</dbReference>
<dbReference type="SUPFAM" id="SSF47616">
    <property type="entry name" value="GST C-terminal domain-like"/>
    <property type="match status" value="1"/>
</dbReference>
<organism evidence="2 3">
    <name type="scientific">Kiloniella antarctica</name>
    <dbReference type="NCBI Taxonomy" id="1550907"/>
    <lineage>
        <taxon>Bacteria</taxon>
        <taxon>Pseudomonadati</taxon>
        <taxon>Pseudomonadota</taxon>
        <taxon>Alphaproteobacteria</taxon>
        <taxon>Rhodospirillales</taxon>
        <taxon>Kiloniellaceae</taxon>
        <taxon>Kiloniella</taxon>
    </lineage>
</organism>
<comment type="caution">
    <text evidence="2">The sequence shown here is derived from an EMBL/GenBank/DDBJ whole genome shotgun (WGS) entry which is preliminary data.</text>
</comment>
<dbReference type="Pfam" id="PF13409">
    <property type="entry name" value="GST_N_2"/>
    <property type="match status" value="1"/>
</dbReference>
<dbReference type="InterPro" id="IPR036249">
    <property type="entry name" value="Thioredoxin-like_sf"/>
</dbReference>
<dbReference type="CDD" id="cd03194">
    <property type="entry name" value="GST_C_3"/>
    <property type="match status" value="1"/>
</dbReference>
<dbReference type="PROSITE" id="PS50404">
    <property type="entry name" value="GST_NTER"/>
    <property type="match status" value="1"/>
</dbReference>
<dbReference type="SFLD" id="SFLDS00019">
    <property type="entry name" value="Glutathione_Transferase_(cytos"/>
    <property type="match status" value="1"/>
</dbReference>
<dbReference type="Pfam" id="PF13410">
    <property type="entry name" value="GST_C_2"/>
    <property type="match status" value="1"/>
</dbReference>
<dbReference type="RefSeq" id="WP_380249695.1">
    <property type="nucleotide sequence ID" value="NZ_JBHUII010000003.1"/>
</dbReference>
<dbReference type="SFLD" id="SFLDG00358">
    <property type="entry name" value="Main_(cytGST)"/>
    <property type="match status" value="1"/>
</dbReference>
<dbReference type="Proteomes" id="UP001597294">
    <property type="component" value="Unassembled WGS sequence"/>
</dbReference>
<evidence type="ECO:0000313" key="2">
    <source>
        <dbReference type="EMBL" id="MFD2205260.1"/>
    </source>
</evidence>
<dbReference type="PANTHER" id="PTHR42673:SF4">
    <property type="entry name" value="MALEYLACETOACETATE ISOMERASE"/>
    <property type="match status" value="1"/>
</dbReference>
<dbReference type="CDD" id="cd03043">
    <property type="entry name" value="GST_N_1"/>
    <property type="match status" value="1"/>
</dbReference>
<protein>
    <submittedName>
        <fullName evidence="2">Glutathione S-transferase family protein</fullName>
    </submittedName>
</protein>
<dbReference type="InterPro" id="IPR040079">
    <property type="entry name" value="Glutathione_S-Trfase"/>
</dbReference>
<proteinExistence type="predicted"/>
<feature type="domain" description="GST N-terminal" evidence="1">
    <location>
        <begin position="4"/>
        <end position="84"/>
    </location>
</feature>
<evidence type="ECO:0000313" key="3">
    <source>
        <dbReference type="Proteomes" id="UP001597294"/>
    </source>
</evidence>
<evidence type="ECO:0000259" key="1">
    <source>
        <dbReference type="PROSITE" id="PS50404"/>
    </source>
</evidence>
<name>A0ABW5BIP5_9PROT</name>
<dbReference type="Gene3D" id="1.20.1050.10">
    <property type="match status" value="1"/>
</dbReference>